<comment type="similarity">
    <text evidence="1">Belongs to the peroxin-19 family.</text>
</comment>
<dbReference type="PANTHER" id="PTHR12774">
    <property type="entry name" value="PEROXISOMAL BIOGENESIS FACTOR 19"/>
    <property type="match status" value="1"/>
</dbReference>
<dbReference type="Proteomes" id="UP000549394">
    <property type="component" value="Unassembled WGS sequence"/>
</dbReference>
<evidence type="ECO:0000313" key="4">
    <source>
        <dbReference type="EMBL" id="CAD5115910.1"/>
    </source>
</evidence>
<dbReference type="InterPro" id="IPR038322">
    <property type="entry name" value="Pex19_C_sf"/>
</dbReference>
<dbReference type="Pfam" id="PF04614">
    <property type="entry name" value="Pex19"/>
    <property type="match status" value="1"/>
</dbReference>
<dbReference type="Gene3D" id="1.20.120.900">
    <property type="entry name" value="Pex19, mPTS binding domain"/>
    <property type="match status" value="1"/>
</dbReference>
<dbReference type="OrthoDB" id="21292at2759"/>
<dbReference type="AlphaFoldDB" id="A0A7I8VIP2"/>
<accession>A0A7I8VIP2</accession>
<proteinExistence type="inferred from homology"/>
<sequence>MADDKNVTETKSENTAENKEPTLQKDVKNDADDLDKLLDSALGDFEETATEEKPKQDVSENDKQDKRPLEHFDPNAFASFFGGGDQNADFQAQMHDAMNQFLGPDHAKEMFAEFEKIAESTMGKEETPEGIPEGDFNAAISETLNNLEANTADLKNLNLSEDDVKGLLGNFNDSEMLQNMMKTLLSKDLLYPSLTELRDKYPSWLVENESKLSKEDKDRFKKQSDIVKQLVEIYDEEKESDSDEMKKQRFEKLMNLMQDMQSCGHPPKEIVGDVDPIDLSANQCSVM</sequence>
<comment type="caution">
    <text evidence="4">The sequence shown here is derived from an EMBL/GenBank/DDBJ whole genome shotgun (WGS) entry which is preliminary data.</text>
</comment>
<evidence type="ECO:0000256" key="2">
    <source>
        <dbReference type="ARBA" id="ARBA00029688"/>
    </source>
</evidence>
<dbReference type="InterPro" id="IPR006708">
    <property type="entry name" value="Pex19"/>
</dbReference>
<dbReference type="PANTHER" id="PTHR12774:SF2">
    <property type="entry name" value="PEROXISOMAL BIOGENESIS FACTOR 19"/>
    <property type="match status" value="1"/>
</dbReference>
<evidence type="ECO:0000256" key="1">
    <source>
        <dbReference type="ARBA" id="ARBA00006326"/>
    </source>
</evidence>
<dbReference type="GO" id="GO:0033328">
    <property type="term" value="F:peroxisome membrane targeting sequence binding"/>
    <property type="evidence" value="ECO:0007669"/>
    <property type="project" value="TreeGrafter"/>
</dbReference>
<reference evidence="4 5" key="1">
    <citation type="submission" date="2020-08" db="EMBL/GenBank/DDBJ databases">
        <authorList>
            <person name="Hejnol A."/>
        </authorList>
    </citation>
    <scope>NUCLEOTIDE SEQUENCE [LARGE SCALE GENOMIC DNA]</scope>
</reference>
<feature type="compositionally biased region" description="Basic and acidic residues" evidence="3">
    <location>
        <begin position="1"/>
        <end position="38"/>
    </location>
</feature>
<dbReference type="GO" id="GO:0045046">
    <property type="term" value="P:protein import into peroxisome membrane"/>
    <property type="evidence" value="ECO:0007669"/>
    <property type="project" value="TreeGrafter"/>
</dbReference>
<gene>
    <name evidence="4" type="ORF">DGYR_LOCUS4594</name>
</gene>
<organism evidence="4 5">
    <name type="scientific">Dimorphilus gyrociliatus</name>
    <dbReference type="NCBI Taxonomy" id="2664684"/>
    <lineage>
        <taxon>Eukaryota</taxon>
        <taxon>Metazoa</taxon>
        <taxon>Spiralia</taxon>
        <taxon>Lophotrochozoa</taxon>
        <taxon>Annelida</taxon>
        <taxon>Polychaeta</taxon>
        <taxon>Polychaeta incertae sedis</taxon>
        <taxon>Dinophilidae</taxon>
        <taxon>Dimorphilus</taxon>
    </lineage>
</organism>
<protein>
    <recommendedName>
        <fullName evidence="2">Peroxin-19</fullName>
    </recommendedName>
</protein>
<dbReference type="GO" id="GO:0005778">
    <property type="term" value="C:peroxisomal membrane"/>
    <property type="evidence" value="ECO:0007669"/>
    <property type="project" value="TreeGrafter"/>
</dbReference>
<dbReference type="EMBL" id="CAJFCJ010000006">
    <property type="protein sequence ID" value="CAD5115910.1"/>
    <property type="molecule type" value="Genomic_DNA"/>
</dbReference>
<name>A0A7I8VIP2_9ANNE</name>
<evidence type="ECO:0000313" key="5">
    <source>
        <dbReference type="Proteomes" id="UP000549394"/>
    </source>
</evidence>
<feature type="compositionally biased region" description="Basic and acidic residues" evidence="3">
    <location>
        <begin position="50"/>
        <end position="70"/>
    </location>
</feature>
<feature type="region of interest" description="Disordered" evidence="3">
    <location>
        <begin position="1"/>
        <end position="70"/>
    </location>
</feature>
<keyword evidence="5" id="KW-1185">Reference proteome</keyword>
<evidence type="ECO:0000256" key="3">
    <source>
        <dbReference type="SAM" id="MobiDB-lite"/>
    </source>
</evidence>